<keyword evidence="3" id="KW-1185">Reference proteome</keyword>
<feature type="transmembrane region" description="Helical" evidence="1">
    <location>
        <begin position="59"/>
        <end position="78"/>
    </location>
</feature>
<evidence type="ECO:0000313" key="2">
    <source>
        <dbReference type="EMBL" id="KAH3869482.1"/>
    </source>
</evidence>
<gene>
    <name evidence="2" type="ORF">DPMN_032651</name>
</gene>
<keyword evidence="1" id="KW-0472">Membrane</keyword>
<comment type="caution">
    <text evidence="2">The sequence shown here is derived from an EMBL/GenBank/DDBJ whole genome shotgun (WGS) entry which is preliminary data.</text>
</comment>
<keyword evidence="1" id="KW-0812">Transmembrane</keyword>
<reference evidence="2" key="2">
    <citation type="submission" date="2020-11" db="EMBL/GenBank/DDBJ databases">
        <authorList>
            <person name="McCartney M.A."/>
            <person name="Auch B."/>
            <person name="Kono T."/>
            <person name="Mallez S."/>
            <person name="Becker A."/>
            <person name="Gohl D.M."/>
            <person name="Silverstein K.A.T."/>
            <person name="Koren S."/>
            <person name="Bechman K.B."/>
            <person name="Herman A."/>
            <person name="Abrahante J.E."/>
            <person name="Garbe J."/>
        </authorList>
    </citation>
    <scope>NUCLEOTIDE SEQUENCE</scope>
    <source>
        <strain evidence="2">Duluth1</strain>
        <tissue evidence="2">Whole animal</tissue>
    </source>
</reference>
<protein>
    <submittedName>
        <fullName evidence="2">Uncharacterized protein</fullName>
    </submittedName>
</protein>
<keyword evidence="1" id="KW-1133">Transmembrane helix</keyword>
<dbReference type="AlphaFoldDB" id="A0A9D4M258"/>
<evidence type="ECO:0000256" key="1">
    <source>
        <dbReference type="SAM" id="Phobius"/>
    </source>
</evidence>
<organism evidence="2 3">
    <name type="scientific">Dreissena polymorpha</name>
    <name type="common">Zebra mussel</name>
    <name type="synonym">Mytilus polymorpha</name>
    <dbReference type="NCBI Taxonomy" id="45954"/>
    <lineage>
        <taxon>Eukaryota</taxon>
        <taxon>Metazoa</taxon>
        <taxon>Spiralia</taxon>
        <taxon>Lophotrochozoa</taxon>
        <taxon>Mollusca</taxon>
        <taxon>Bivalvia</taxon>
        <taxon>Autobranchia</taxon>
        <taxon>Heteroconchia</taxon>
        <taxon>Euheterodonta</taxon>
        <taxon>Imparidentia</taxon>
        <taxon>Neoheterodontei</taxon>
        <taxon>Myida</taxon>
        <taxon>Dreissenoidea</taxon>
        <taxon>Dreissenidae</taxon>
        <taxon>Dreissena</taxon>
    </lineage>
</organism>
<name>A0A9D4M258_DREPO</name>
<proteinExistence type="predicted"/>
<accession>A0A9D4M258</accession>
<evidence type="ECO:0000313" key="3">
    <source>
        <dbReference type="Proteomes" id="UP000828390"/>
    </source>
</evidence>
<dbReference type="EMBL" id="JAIWYP010000002">
    <property type="protein sequence ID" value="KAH3869482.1"/>
    <property type="molecule type" value="Genomic_DNA"/>
</dbReference>
<reference evidence="2" key="1">
    <citation type="journal article" date="2019" name="bioRxiv">
        <title>The Genome of the Zebra Mussel, Dreissena polymorpha: A Resource for Invasive Species Research.</title>
        <authorList>
            <person name="McCartney M.A."/>
            <person name="Auch B."/>
            <person name="Kono T."/>
            <person name="Mallez S."/>
            <person name="Zhang Y."/>
            <person name="Obille A."/>
            <person name="Becker A."/>
            <person name="Abrahante J.E."/>
            <person name="Garbe J."/>
            <person name="Badalamenti J.P."/>
            <person name="Herman A."/>
            <person name="Mangelson H."/>
            <person name="Liachko I."/>
            <person name="Sullivan S."/>
            <person name="Sone E.D."/>
            <person name="Koren S."/>
            <person name="Silverstein K.A.T."/>
            <person name="Beckman K.B."/>
            <person name="Gohl D.M."/>
        </authorList>
    </citation>
    <scope>NUCLEOTIDE SEQUENCE</scope>
    <source>
        <strain evidence="2">Duluth1</strain>
        <tissue evidence="2">Whole animal</tissue>
    </source>
</reference>
<sequence>MRGSCACRIRQSFELSDCDCMLSGRSACRIGSSWTRDSGFNSVVAKATADKSMSTEDELAEIIVSLMVAGTVIVSVLMRDNPSAAALFFPLLYIILRS</sequence>
<dbReference type="Proteomes" id="UP000828390">
    <property type="component" value="Unassembled WGS sequence"/>
</dbReference>